<proteinExistence type="predicted"/>
<dbReference type="AlphaFoldDB" id="A0A420XT16"/>
<gene>
    <name evidence="2" type="ORF">CLV35_0318</name>
</gene>
<feature type="domain" description="SnoaL-like" evidence="1">
    <location>
        <begin position="27"/>
        <end position="112"/>
    </location>
</feature>
<dbReference type="RefSeq" id="WP_183061593.1">
    <property type="nucleotide sequence ID" value="NZ_RBWV01000009.1"/>
</dbReference>
<dbReference type="InterPro" id="IPR037401">
    <property type="entry name" value="SnoaL-like"/>
</dbReference>
<dbReference type="InterPro" id="IPR032710">
    <property type="entry name" value="NTF2-like_dom_sf"/>
</dbReference>
<evidence type="ECO:0000313" key="2">
    <source>
        <dbReference type="EMBL" id="RKS79907.1"/>
    </source>
</evidence>
<name>A0A420XT16_9ACTN</name>
<reference evidence="2 3" key="1">
    <citation type="submission" date="2018-10" db="EMBL/GenBank/DDBJ databases">
        <title>Genomic Encyclopedia of Archaeal and Bacterial Type Strains, Phase II (KMG-II): from individual species to whole genera.</title>
        <authorList>
            <person name="Goeker M."/>
        </authorList>
    </citation>
    <scope>NUCLEOTIDE SEQUENCE [LARGE SCALE GENOMIC DNA]</scope>
    <source>
        <strain evidence="2 3">RP-AC37</strain>
    </source>
</reference>
<accession>A0A420XT16</accession>
<comment type="caution">
    <text evidence="2">The sequence shown here is derived from an EMBL/GenBank/DDBJ whole genome shotgun (WGS) entry which is preliminary data.</text>
</comment>
<organism evidence="2 3">
    <name type="scientific">Motilibacter peucedani</name>
    <dbReference type="NCBI Taxonomy" id="598650"/>
    <lineage>
        <taxon>Bacteria</taxon>
        <taxon>Bacillati</taxon>
        <taxon>Actinomycetota</taxon>
        <taxon>Actinomycetes</taxon>
        <taxon>Motilibacterales</taxon>
        <taxon>Motilibacteraceae</taxon>
        <taxon>Motilibacter</taxon>
    </lineage>
</organism>
<dbReference type="EMBL" id="RBWV01000009">
    <property type="protein sequence ID" value="RKS79907.1"/>
    <property type="molecule type" value="Genomic_DNA"/>
</dbReference>
<dbReference type="Pfam" id="PF12680">
    <property type="entry name" value="SnoaL_2"/>
    <property type="match status" value="1"/>
</dbReference>
<sequence length="118" mass="12415">MTDTPAQLVTESLLHVFGERDRSARERTIARVFAADVEFRDAEGSAHGHGGLAAKAAAVLESAPADWVFRPSGAAQELGDLVKLDWSFGPAGGPAAVTGTDVAFVADGLINRMFTFLD</sequence>
<protein>
    <submittedName>
        <fullName evidence="2">SnoaL-like protein</fullName>
    </submittedName>
</protein>
<evidence type="ECO:0000259" key="1">
    <source>
        <dbReference type="Pfam" id="PF12680"/>
    </source>
</evidence>
<keyword evidence="3" id="KW-1185">Reference proteome</keyword>
<evidence type="ECO:0000313" key="3">
    <source>
        <dbReference type="Proteomes" id="UP000281955"/>
    </source>
</evidence>
<dbReference type="Gene3D" id="3.10.450.50">
    <property type="match status" value="1"/>
</dbReference>
<dbReference type="InParanoid" id="A0A420XT16"/>
<dbReference type="SUPFAM" id="SSF54427">
    <property type="entry name" value="NTF2-like"/>
    <property type="match status" value="1"/>
</dbReference>
<dbReference type="Proteomes" id="UP000281955">
    <property type="component" value="Unassembled WGS sequence"/>
</dbReference>